<dbReference type="GO" id="GO:0052905">
    <property type="term" value="F:tRNA (guanosine(9)-N1)-methyltransferase activity"/>
    <property type="evidence" value="ECO:0007669"/>
    <property type="project" value="UniProtKB-EC"/>
</dbReference>
<dbReference type="InterPro" id="IPR038459">
    <property type="entry name" value="MT_TRM10-typ_sf"/>
</dbReference>
<evidence type="ECO:0000313" key="9">
    <source>
        <dbReference type="Proteomes" id="UP000242188"/>
    </source>
</evidence>
<organism evidence="8 9">
    <name type="scientific">Mizuhopecten yessoensis</name>
    <name type="common">Japanese scallop</name>
    <name type="synonym">Patinopecten yessoensis</name>
    <dbReference type="NCBI Taxonomy" id="6573"/>
    <lineage>
        <taxon>Eukaryota</taxon>
        <taxon>Metazoa</taxon>
        <taxon>Spiralia</taxon>
        <taxon>Lophotrochozoa</taxon>
        <taxon>Mollusca</taxon>
        <taxon>Bivalvia</taxon>
        <taxon>Autobranchia</taxon>
        <taxon>Pteriomorphia</taxon>
        <taxon>Pectinida</taxon>
        <taxon>Pectinoidea</taxon>
        <taxon>Pectinidae</taxon>
        <taxon>Mizuhopecten</taxon>
    </lineage>
</organism>
<dbReference type="PANTHER" id="PTHR13563:SF13">
    <property type="entry name" value="TRNA METHYLTRANSFERASE 10 HOMOLOG A"/>
    <property type="match status" value="1"/>
</dbReference>
<dbReference type="AlphaFoldDB" id="A0A210QVC2"/>
<feature type="compositionally biased region" description="Basic and acidic residues" evidence="6">
    <location>
        <begin position="1"/>
        <end position="14"/>
    </location>
</feature>
<name>A0A210QVC2_MIZYE</name>
<feature type="compositionally biased region" description="Polar residues" evidence="6">
    <location>
        <begin position="18"/>
        <end position="37"/>
    </location>
</feature>
<keyword evidence="2 8" id="KW-0489">Methyltransferase</keyword>
<feature type="compositionally biased region" description="Polar residues" evidence="6">
    <location>
        <begin position="346"/>
        <end position="363"/>
    </location>
</feature>
<accession>A0A210QVC2</accession>
<keyword evidence="3 8" id="KW-0808">Transferase</keyword>
<dbReference type="PROSITE" id="PS51675">
    <property type="entry name" value="SAM_MT_TRM10"/>
    <property type="match status" value="1"/>
</dbReference>
<evidence type="ECO:0000256" key="4">
    <source>
        <dbReference type="ARBA" id="ARBA00022691"/>
    </source>
</evidence>
<protein>
    <recommendedName>
        <fullName evidence="1">tRNA (guanine(9)-N(1))-methyltransferase</fullName>
        <ecNumber evidence="1">2.1.1.221</ecNumber>
    </recommendedName>
</protein>
<feature type="region of interest" description="Disordered" evidence="6">
    <location>
        <begin position="307"/>
        <end position="371"/>
    </location>
</feature>
<keyword evidence="9" id="KW-1185">Reference proteome</keyword>
<sequence>MDLKKEASEGDGSCKCESVTNADAVNSTDVAGSSTAVSSSNTGTTDGSTEEKPTEVQNLSKRQLRKLKKHENWLKYKPIKRAKDKEKKKQRRRDAKEKGEEPAPSRKRLKLNTMAKSDCRVSVAIDCSFDSYMQERDILKLGKQIRWCYSTNRRAANPVQLHVCGIHGQIKTRLDGVGDYINWDINSSEKGYEELFDIDSMVYLSSDSPNILTDLEPDKVYIIGGLVDHNHHKGLCHQVAVEKGLAHAQLPISEYIQLKSRKVLTINHVFEILLSYTETKDWQKAFYTVLPQRKGVQLKDLSGRREMESVSKLSSDEEPVSKLSSDEESVSKLSSDEEESDRELSNDNQIINSCDNVGSQGHTDSAEATPYNNACKTSSKIAYFDSAEVNKGGSLRVGEFCLHRHQI</sequence>
<evidence type="ECO:0000259" key="7">
    <source>
        <dbReference type="PROSITE" id="PS51675"/>
    </source>
</evidence>
<evidence type="ECO:0000256" key="5">
    <source>
        <dbReference type="ARBA" id="ARBA00048434"/>
    </source>
</evidence>
<dbReference type="InterPro" id="IPR028564">
    <property type="entry name" value="MT_TRM10-typ"/>
</dbReference>
<dbReference type="FunFam" id="3.40.1280.30:FF:000001">
    <property type="entry name" value="tRNA methyltransferase 10 homolog A"/>
    <property type="match status" value="1"/>
</dbReference>
<evidence type="ECO:0000313" key="8">
    <source>
        <dbReference type="EMBL" id="OWF52670.1"/>
    </source>
</evidence>
<dbReference type="EMBL" id="NEDP02001712">
    <property type="protein sequence ID" value="OWF52670.1"/>
    <property type="molecule type" value="Genomic_DNA"/>
</dbReference>
<reference evidence="8 9" key="1">
    <citation type="journal article" date="2017" name="Nat. Ecol. Evol.">
        <title>Scallop genome provides insights into evolution of bilaterian karyotype and development.</title>
        <authorList>
            <person name="Wang S."/>
            <person name="Zhang J."/>
            <person name="Jiao W."/>
            <person name="Li J."/>
            <person name="Xun X."/>
            <person name="Sun Y."/>
            <person name="Guo X."/>
            <person name="Huan P."/>
            <person name="Dong B."/>
            <person name="Zhang L."/>
            <person name="Hu X."/>
            <person name="Sun X."/>
            <person name="Wang J."/>
            <person name="Zhao C."/>
            <person name="Wang Y."/>
            <person name="Wang D."/>
            <person name="Huang X."/>
            <person name="Wang R."/>
            <person name="Lv J."/>
            <person name="Li Y."/>
            <person name="Zhang Z."/>
            <person name="Liu B."/>
            <person name="Lu W."/>
            <person name="Hui Y."/>
            <person name="Liang J."/>
            <person name="Zhou Z."/>
            <person name="Hou R."/>
            <person name="Li X."/>
            <person name="Liu Y."/>
            <person name="Li H."/>
            <person name="Ning X."/>
            <person name="Lin Y."/>
            <person name="Zhao L."/>
            <person name="Xing Q."/>
            <person name="Dou J."/>
            <person name="Li Y."/>
            <person name="Mao J."/>
            <person name="Guo H."/>
            <person name="Dou H."/>
            <person name="Li T."/>
            <person name="Mu C."/>
            <person name="Jiang W."/>
            <person name="Fu Q."/>
            <person name="Fu X."/>
            <person name="Miao Y."/>
            <person name="Liu J."/>
            <person name="Yu Q."/>
            <person name="Li R."/>
            <person name="Liao H."/>
            <person name="Li X."/>
            <person name="Kong Y."/>
            <person name="Jiang Z."/>
            <person name="Chourrout D."/>
            <person name="Li R."/>
            <person name="Bao Z."/>
        </authorList>
    </citation>
    <scope>NUCLEOTIDE SEQUENCE [LARGE SCALE GENOMIC DNA]</scope>
    <source>
        <strain evidence="8 9">PY_sf001</strain>
    </source>
</reference>
<dbReference type="Proteomes" id="UP000242188">
    <property type="component" value="Unassembled WGS sequence"/>
</dbReference>
<dbReference type="GO" id="GO:0005654">
    <property type="term" value="C:nucleoplasm"/>
    <property type="evidence" value="ECO:0007669"/>
    <property type="project" value="TreeGrafter"/>
</dbReference>
<evidence type="ECO:0000256" key="3">
    <source>
        <dbReference type="ARBA" id="ARBA00022679"/>
    </source>
</evidence>
<comment type="catalytic activity">
    <reaction evidence="5">
        <text>guanosine(9) in tRNA + S-adenosyl-L-methionine = N(1)-methylguanosine(9) in tRNA + S-adenosyl-L-homocysteine + H(+)</text>
        <dbReference type="Rhea" id="RHEA:43156"/>
        <dbReference type="Rhea" id="RHEA-COMP:10367"/>
        <dbReference type="Rhea" id="RHEA-COMP:10368"/>
        <dbReference type="ChEBI" id="CHEBI:15378"/>
        <dbReference type="ChEBI" id="CHEBI:57856"/>
        <dbReference type="ChEBI" id="CHEBI:59789"/>
        <dbReference type="ChEBI" id="CHEBI:73542"/>
        <dbReference type="ChEBI" id="CHEBI:74269"/>
        <dbReference type="EC" id="2.1.1.221"/>
    </reaction>
</comment>
<proteinExistence type="predicted"/>
<dbReference type="InterPro" id="IPR007356">
    <property type="entry name" value="tRNA_m1G_MeTrfase_euk"/>
</dbReference>
<evidence type="ECO:0000256" key="1">
    <source>
        <dbReference type="ARBA" id="ARBA00012797"/>
    </source>
</evidence>
<feature type="compositionally biased region" description="Basic and acidic residues" evidence="6">
    <location>
        <begin position="94"/>
        <end position="104"/>
    </location>
</feature>
<dbReference type="OrthoDB" id="278300at2759"/>
<dbReference type="STRING" id="6573.A0A210QVC2"/>
<feature type="region of interest" description="Disordered" evidence="6">
    <location>
        <begin position="1"/>
        <end position="109"/>
    </location>
</feature>
<keyword evidence="4" id="KW-0949">S-adenosyl-L-methionine</keyword>
<dbReference type="Gene3D" id="3.40.1280.30">
    <property type="match status" value="1"/>
</dbReference>
<gene>
    <name evidence="8" type="ORF">KP79_PYT05775</name>
</gene>
<dbReference type="EC" id="2.1.1.221" evidence="1"/>
<feature type="compositionally biased region" description="Low complexity" evidence="6">
    <location>
        <begin position="38"/>
        <end position="47"/>
    </location>
</feature>
<comment type="caution">
    <text evidence="8">The sequence shown here is derived from an EMBL/GenBank/DDBJ whole genome shotgun (WGS) entry which is preliminary data.</text>
</comment>
<dbReference type="PANTHER" id="PTHR13563">
    <property type="entry name" value="TRNA (GUANINE-9-) METHYLTRANSFERASE"/>
    <property type="match status" value="1"/>
</dbReference>
<feature type="domain" description="SAM-dependent MTase TRM10-type" evidence="7">
    <location>
        <begin position="105"/>
        <end position="297"/>
    </location>
</feature>
<evidence type="ECO:0000256" key="6">
    <source>
        <dbReference type="SAM" id="MobiDB-lite"/>
    </source>
</evidence>
<dbReference type="GO" id="GO:0002939">
    <property type="term" value="P:tRNA N1-guanine methylation"/>
    <property type="evidence" value="ECO:0007669"/>
    <property type="project" value="TreeGrafter"/>
</dbReference>
<evidence type="ECO:0000256" key="2">
    <source>
        <dbReference type="ARBA" id="ARBA00022603"/>
    </source>
</evidence>
<dbReference type="GO" id="GO:0000049">
    <property type="term" value="F:tRNA binding"/>
    <property type="evidence" value="ECO:0007669"/>
    <property type="project" value="TreeGrafter"/>
</dbReference>
<dbReference type="CDD" id="cd18101">
    <property type="entry name" value="Trm10euk_A"/>
    <property type="match status" value="1"/>
</dbReference>